<dbReference type="InterPro" id="IPR036322">
    <property type="entry name" value="WD40_repeat_dom_sf"/>
</dbReference>
<dbReference type="SUPFAM" id="SSF52540">
    <property type="entry name" value="P-loop containing nucleoside triphosphate hydrolases"/>
    <property type="match status" value="1"/>
</dbReference>
<keyword evidence="5" id="KW-1185">Reference proteome</keyword>
<evidence type="ECO:0000256" key="1">
    <source>
        <dbReference type="PROSITE-ProRule" id="PRU00221"/>
    </source>
</evidence>
<dbReference type="Proteomes" id="UP000215483">
    <property type="component" value="Unassembled WGS sequence"/>
</dbReference>
<protein>
    <recommendedName>
        <fullName evidence="3">Novel STAND NTPase 1 domain-containing protein</fullName>
    </recommendedName>
</protein>
<evidence type="ECO:0000256" key="2">
    <source>
        <dbReference type="SAM" id="Phobius"/>
    </source>
</evidence>
<evidence type="ECO:0000313" key="5">
    <source>
        <dbReference type="Proteomes" id="UP000215483"/>
    </source>
</evidence>
<proteinExistence type="predicted"/>
<keyword evidence="2" id="KW-1133">Transmembrane helix</keyword>
<name>A0A233SEW2_STRDA</name>
<dbReference type="PROSITE" id="PS50082">
    <property type="entry name" value="WD_REPEATS_2"/>
    <property type="match status" value="1"/>
</dbReference>
<keyword evidence="1" id="KW-0853">WD repeat</keyword>
<evidence type="ECO:0000313" key="4">
    <source>
        <dbReference type="EMBL" id="OXY94186.1"/>
    </source>
</evidence>
<dbReference type="Pfam" id="PF20703">
    <property type="entry name" value="nSTAND1"/>
    <property type="match status" value="1"/>
</dbReference>
<dbReference type="InterPro" id="IPR001680">
    <property type="entry name" value="WD40_rpt"/>
</dbReference>
<dbReference type="NCBIfam" id="NF047832">
    <property type="entry name" value="caspase_w_EACC1"/>
    <property type="match status" value="1"/>
</dbReference>
<organism evidence="4 5">
    <name type="scientific">Streptomyces diastatochromogenes</name>
    <dbReference type="NCBI Taxonomy" id="42236"/>
    <lineage>
        <taxon>Bacteria</taxon>
        <taxon>Bacillati</taxon>
        <taxon>Actinomycetota</taxon>
        <taxon>Actinomycetes</taxon>
        <taxon>Kitasatosporales</taxon>
        <taxon>Streptomycetaceae</taxon>
        <taxon>Streptomyces</taxon>
    </lineage>
</organism>
<dbReference type="Gene3D" id="3.40.50.1460">
    <property type="match status" value="1"/>
</dbReference>
<dbReference type="PANTHER" id="PTHR19879">
    <property type="entry name" value="TRANSCRIPTION INITIATION FACTOR TFIID"/>
    <property type="match status" value="1"/>
</dbReference>
<dbReference type="InterPro" id="IPR011044">
    <property type="entry name" value="Quino_amine_DH_bsu"/>
</dbReference>
<evidence type="ECO:0000259" key="3">
    <source>
        <dbReference type="Pfam" id="PF20703"/>
    </source>
</evidence>
<feature type="domain" description="Novel STAND NTPase 1" evidence="3">
    <location>
        <begin position="261"/>
        <end position="661"/>
    </location>
</feature>
<dbReference type="PANTHER" id="PTHR19879:SF9">
    <property type="entry name" value="TRANSCRIPTION INITIATION FACTOR TFIID SUBUNIT 5"/>
    <property type="match status" value="1"/>
</dbReference>
<dbReference type="InterPro" id="IPR015943">
    <property type="entry name" value="WD40/YVTN_repeat-like_dom_sf"/>
</dbReference>
<dbReference type="PROSITE" id="PS50294">
    <property type="entry name" value="WD_REPEATS_REGION"/>
    <property type="match status" value="1"/>
</dbReference>
<dbReference type="SUPFAM" id="SSF50978">
    <property type="entry name" value="WD40 repeat-like"/>
    <property type="match status" value="1"/>
</dbReference>
<dbReference type="EMBL" id="MCGQ01000016">
    <property type="protein sequence ID" value="OXY94186.1"/>
    <property type="molecule type" value="Genomic_DNA"/>
</dbReference>
<dbReference type="SUPFAM" id="SSF50969">
    <property type="entry name" value="YVTN repeat-like/Quinoprotein amine dehydrogenase"/>
    <property type="match status" value="1"/>
</dbReference>
<dbReference type="Gene3D" id="2.130.10.10">
    <property type="entry name" value="YVTN repeat-like/Quinoprotein amine dehydrogenase"/>
    <property type="match status" value="3"/>
</dbReference>
<sequence length="1499" mass="160337">MTDLDGAGVRVLLIATATHQDGGLPSVPSVADSFRDLRTALVQRCGVHPDHVTAVLDPADAQSMALAVAEATRRADTVLLVYFIGHGLLTPGGDLYLAAGNTAELTPGMAEHQAYSFAALREAVLASRAASKVVVLDCCFSGRASLGGTSLVTAFNAAPGNGMYLLGSAELLARAPEDAEHTTFTGAFLELLEHGDAEGQQSLTLDAAYYALDRRLRERQQPVPRRVSGDLSGNLVIAPNPAFRTRASTPERQPPADSVCPYPGLTPFTVDRADVFAGRTTMTERLVKATAAAFGGPGPLILVGASGSGKTSLLNAGLLAGLRTGGLPGLPGSTGWPSRRLTPGRNPLRNLADALAPESSDAAESLLANGDAAELVDPLLDHPGQRLVMVVDQLEELFTLCTDPEEQTAFLRAVTALARPGEGHEPRALVVFALRADFYAQAVAHPELRAVLSESQLLVDPMDAGELRASIEEPAATAQLELDDELAPLILKELGRATGGRSPAEALPLLSHVLQETWKEREGLRLTVSGYLATGGITKAVATTAENVYGRLNAAGQEAVRLMLPRLARVSEDAADTAQPVEWPVLLHGVPDETVARDAIERFADARLLTLDLDTVRISHEALLRAWPQLEQWIDEDRDVLRARQQLASDAESWEHSERDPSLLYRGNRLAAMRERTAAPGAPPLGPVSAEFMESSWRQHTREGRRRRAAFIFFVVLALLATTGLVGAGIYWRRADLAQQRDLARYLAAEAEGQRELHPGLAKQLSLLSYRIDHKAGRSALLNSQRTPGVINGDDPAYDLSYSADGRVLAISTGDSIVLRTQKTPKVDGRIGGVLSGPIAVAADGTVLAAATYANDASTSTTVRLWDISRPEHPRELAAPTTPDTVTSLVFGTDEKTLFAGTSKGAILRWDTGDPAAPHALSALRGHSKQVDSLAVSPKRGLLASASVDGRVRLWRVNGTTPVATVRAAPYTSYSFQRVRPLHRVAFDSTGGMLAAPAAEPKKKKDVLAESGDLALWTLDDPKAPRQVVSADKGVSSGSSRCSDSVTSMAFASKTKRIVASCGGGWKVWIYTYGTDAVLPGASLNSEDAPALDGGVALFVPGNAERLLKATDRGVQVWDLSNGAQPGAVGFIPPAPGTAGQLSLAMSGKKLLLAYQGVGTNWLRDLNLRHLRSNALATTHAPDMFTGQDIALSPDGKLLADTEVYKQGKVTYANLFLRSTASPKRKLGMIEVNNGVGAMAFSPTKPLLAVSDYNGVVASNPKPQVVRLYDIADPRHPRYLSTIETTGYGLGFSPDGRSLVMNEAAERDRKAARPPAGPLVRRWDVTDPAHPSASWSVRLPTGTDYANFAYRPDGKLFALYDDTGTLRLWDVRRDRLVGTPVKVSIGKLDGPLAFSPDGTRLALIAPSGDYNRRPEVWDVSDPDSPTRQFYMPEASAFYSLAFTPDGKTLAVVRAFAGIDLWDADPQHVIADLCNSVGDPISEQDWKKYLPDRPYQPPCQ</sequence>
<dbReference type="OrthoDB" id="134501at2"/>
<dbReference type="InterPro" id="IPR049052">
    <property type="entry name" value="nSTAND1"/>
</dbReference>
<dbReference type="SMART" id="SM00320">
    <property type="entry name" value="WD40"/>
    <property type="match status" value="7"/>
</dbReference>
<dbReference type="InterPro" id="IPR027417">
    <property type="entry name" value="P-loop_NTPase"/>
</dbReference>
<feature type="transmembrane region" description="Helical" evidence="2">
    <location>
        <begin position="709"/>
        <end position="732"/>
    </location>
</feature>
<feature type="repeat" description="WD" evidence="1">
    <location>
        <begin position="924"/>
        <end position="965"/>
    </location>
</feature>
<dbReference type="Pfam" id="PF00400">
    <property type="entry name" value="WD40"/>
    <property type="match status" value="1"/>
</dbReference>
<gene>
    <name evidence="4" type="ORF">BEK98_20140</name>
</gene>
<comment type="caution">
    <text evidence="4">The sequence shown here is derived from an EMBL/GenBank/DDBJ whole genome shotgun (WGS) entry which is preliminary data.</text>
</comment>
<keyword evidence="2" id="KW-0472">Membrane</keyword>
<dbReference type="RefSeq" id="WP_094218051.1">
    <property type="nucleotide sequence ID" value="NZ_MCGQ01000016.1"/>
</dbReference>
<keyword evidence="2" id="KW-0812">Transmembrane</keyword>
<accession>A0A233SEW2</accession>
<reference evidence="4 5" key="1">
    <citation type="submission" date="2016-07" db="EMBL/GenBank/DDBJ databases">
        <title>Draft genome of Streptomyces diastatochromogenes.</title>
        <authorList>
            <person name="Podduturi R."/>
            <person name="Lukassen M.B."/>
            <person name="Clausen N."/>
            <person name="Nielsen J.L."/>
            <person name="Jorgensen N.O."/>
        </authorList>
    </citation>
    <scope>NUCLEOTIDE SEQUENCE [LARGE SCALE GENOMIC DNA]</scope>
    <source>
        <strain evidence="4 5">DSM 40608</strain>
    </source>
</reference>